<keyword evidence="4" id="KW-1185">Reference proteome</keyword>
<evidence type="ECO:0000313" key="3">
    <source>
        <dbReference type="EMBL" id="SFA71312.1"/>
    </source>
</evidence>
<dbReference type="AlphaFoldDB" id="A0A1I0V4X0"/>
<dbReference type="Gene3D" id="2.40.128.520">
    <property type="match status" value="1"/>
</dbReference>
<dbReference type="InterPro" id="IPR019223">
    <property type="entry name" value="DUF2147"/>
</dbReference>
<dbReference type="PANTHER" id="PTHR36919:SF2">
    <property type="entry name" value="BLL6627 PROTEIN"/>
    <property type="match status" value="1"/>
</dbReference>
<dbReference type="EMBL" id="FOJU01000001">
    <property type="protein sequence ID" value="SFA71312.1"/>
    <property type="molecule type" value="Genomic_DNA"/>
</dbReference>
<evidence type="ECO:0000259" key="2">
    <source>
        <dbReference type="Pfam" id="PF09917"/>
    </source>
</evidence>
<gene>
    <name evidence="3" type="ORF">SAMN05421688_0297</name>
</gene>
<reference evidence="3 4" key="1">
    <citation type="submission" date="2016-10" db="EMBL/GenBank/DDBJ databases">
        <authorList>
            <person name="de Groot N.N."/>
        </authorList>
    </citation>
    <scope>NUCLEOTIDE SEQUENCE [LARGE SCALE GENOMIC DNA]</scope>
    <source>
        <strain evidence="3 4">DSM 29316</strain>
    </source>
</reference>
<accession>A0A1I0V4X0</accession>
<protein>
    <submittedName>
        <fullName evidence="3">Uncharacterized conserved protein, DUF2147 family</fullName>
    </submittedName>
</protein>
<name>A0A1I0V4X0_9RHOB</name>
<feature type="signal peptide" evidence="1">
    <location>
        <begin position="1"/>
        <end position="18"/>
    </location>
</feature>
<dbReference type="Pfam" id="PF09917">
    <property type="entry name" value="DUF2147"/>
    <property type="match status" value="1"/>
</dbReference>
<organism evidence="3 4">
    <name type="scientific">Poseidonocella pacifica</name>
    <dbReference type="NCBI Taxonomy" id="871651"/>
    <lineage>
        <taxon>Bacteria</taxon>
        <taxon>Pseudomonadati</taxon>
        <taxon>Pseudomonadota</taxon>
        <taxon>Alphaproteobacteria</taxon>
        <taxon>Rhodobacterales</taxon>
        <taxon>Roseobacteraceae</taxon>
        <taxon>Poseidonocella</taxon>
    </lineage>
</organism>
<feature type="chain" id="PRO_5011617747" evidence="1">
    <location>
        <begin position="19"/>
        <end position="126"/>
    </location>
</feature>
<dbReference type="PANTHER" id="PTHR36919">
    <property type="entry name" value="BLR1215 PROTEIN"/>
    <property type="match status" value="1"/>
</dbReference>
<feature type="domain" description="DUF2147" evidence="2">
    <location>
        <begin position="23"/>
        <end position="124"/>
    </location>
</feature>
<sequence length="126" mass="13460">MMKELIVALTLAASAVSADPVEGVWQTEPDDGAFAHVTMQPCGQAICGVITRTYNTDGEYASLNLGKTLVIGMVPKGAGKYEGKVWRPSNGKTYIGKMDHTGETLALRGCVAGGLLCSKQTWRRIK</sequence>
<keyword evidence="1" id="KW-0732">Signal</keyword>
<evidence type="ECO:0000313" key="4">
    <source>
        <dbReference type="Proteomes" id="UP000198796"/>
    </source>
</evidence>
<proteinExistence type="predicted"/>
<evidence type="ECO:0000256" key="1">
    <source>
        <dbReference type="SAM" id="SignalP"/>
    </source>
</evidence>
<dbReference type="STRING" id="871651.SAMN05421688_0297"/>
<dbReference type="Proteomes" id="UP000198796">
    <property type="component" value="Unassembled WGS sequence"/>
</dbReference>